<name>A0ACB1B603_MELEN</name>
<organism evidence="1 2">
    <name type="scientific">Meloidogyne enterolobii</name>
    <name type="common">Root-knot nematode worm</name>
    <name type="synonym">Meloidogyne mayaguensis</name>
    <dbReference type="NCBI Taxonomy" id="390850"/>
    <lineage>
        <taxon>Eukaryota</taxon>
        <taxon>Metazoa</taxon>
        <taxon>Ecdysozoa</taxon>
        <taxon>Nematoda</taxon>
        <taxon>Chromadorea</taxon>
        <taxon>Rhabditida</taxon>
        <taxon>Tylenchina</taxon>
        <taxon>Tylenchomorpha</taxon>
        <taxon>Tylenchoidea</taxon>
        <taxon>Meloidogynidae</taxon>
        <taxon>Meloidogyninae</taxon>
        <taxon>Meloidogyne</taxon>
    </lineage>
</organism>
<reference evidence="1" key="1">
    <citation type="submission" date="2023-11" db="EMBL/GenBank/DDBJ databases">
        <authorList>
            <person name="Poullet M."/>
        </authorList>
    </citation>
    <scope>NUCLEOTIDE SEQUENCE</scope>
    <source>
        <strain evidence="1">E1834</strain>
    </source>
</reference>
<evidence type="ECO:0000313" key="1">
    <source>
        <dbReference type="EMBL" id="CAK5125295.1"/>
    </source>
</evidence>
<accession>A0ACB1B603</accession>
<gene>
    <name evidence="1" type="ORF">MENTE1834_LOCUS48017</name>
</gene>
<dbReference type="Proteomes" id="UP001497535">
    <property type="component" value="Unassembled WGS sequence"/>
</dbReference>
<sequence>MKINLNFVQLVKLTPNNFHNESTSSSHESTSSHVTEDSFQTPTHPTNH</sequence>
<evidence type="ECO:0000313" key="2">
    <source>
        <dbReference type="Proteomes" id="UP001497535"/>
    </source>
</evidence>
<comment type="caution">
    <text evidence="1">The sequence shown here is derived from an EMBL/GenBank/DDBJ whole genome shotgun (WGS) entry which is preliminary data.</text>
</comment>
<keyword evidence="2" id="KW-1185">Reference proteome</keyword>
<dbReference type="EMBL" id="CAVMJV010000211">
    <property type="protein sequence ID" value="CAK5125295.1"/>
    <property type="molecule type" value="Genomic_DNA"/>
</dbReference>
<proteinExistence type="predicted"/>
<protein>
    <submittedName>
        <fullName evidence="1">Uncharacterized protein</fullName>
    </submittedName>
</protein>